<evidence type="ECO:0000313" key="11">
    <source>
        <dbReference type="Proteomes" id="UP001204833"/>
    </source>
</evidence>
<keyword evidence="11" id="KW-1185">Reference proteome</keyword>
<proteinExistence type="inferred from homology"/>
<keyword evidence="4 8" id="KW-0999">Mitochondrion inner membrane</keyword>
<comment type="subcellular location">
    <subcellularLocation>
        <location evidence="1 8">Mitochondrion inner membrane</location>
        <topology evidence="1 8">Multi-pass membrane protein</topology>
    </subcellularLocation>
</comment>
<dbReference type="PANTHER" id="PTHR15371:SF0">
    <property type="entry name" value="SD19278P"/>
    <property type="match status" value="1"/>
</dbReference>
<dbReference type="GeneID" id="76152010"/>
<evidence type="ECO:0000256" key="3">
    <source>
        <dbReference type="ARBA" id="ARBA00022692"/>
    </source>
</evidence>
<dbReference type="PANTHER" id="PTHR15371">
    <property type="entry name" value="TIM23"/>
    <property type="match status" value="1"/>
</dbReference>
<comment type="similarity">
    <text evidence="2 8">Belongs to the Tim17/Tim22/Tim23 family.</text>
</comment>
<dbReference type="GO" id="GO:0005744">
    <property type="term" value="C:TIM23 mitochondrial import inner membrane translocase complex"/>
    <property type="evidence" value="ECO:0007669"/>
    <property type="project" value="InterPro"/>
</dbReference>
<gene>
    <name evidence="10" type="ORF">KGF57_003952</name>
</gene>
<dbReference type="GO" id="GO:0030150">
    <property type="term" value="P:protein import into mitochondrial matrix"/>
    <property type="evidence" value="ECO:0007669"/>
    <property type="project" value="InterPro"/>
</dbReference>
<keyword evidence="8" id="KW-0813">Transport</keyword>
<comment type="subunit">
    <text evidence="8">Component of the TIM23 complex, at least composed of TIM23, TIM17, TIM50 and TIM21.</text>
</comment>
<dbReference type="InterPro" id="IPR005681">
    <property type="entry name" value="Tim23"/>
</dbReference>
<sequence length="230" mass="24158">MSWIFGKPQSSDDALKEKLGFDPKEVSDVQTIISTPGSINSTTTTNNNNGNGNGNTSNSSTSSYASLLHPLAGLDKGIEYLDLEEEKLNQVEGSQGLIPSRSWTDDLCYGTGAVYLMGLGIGGLSGFQHGLKTLPANSPGKVQLNHILNNITKRGPFFGNNAGVLALTYNLIDSTLDGVRGKHDDVNSVVAGALAGALFRSSRGLKPMAYSSVLMAGAAGLWCGIKHSLK</sequence>
<name>A0AAD5BCK0_9ASCO</name>
<dbReference type="Proteomes" id="UP001204833">
    <property type="component" value="Unassembled WGS sequence"/>
</dbReference>
<keyword evidence="8" id="KW-0811">Translocation</keyword>
<comment type="caution">
    <text evidence="10">The sequence shown here is derived from an EMBL/GenBank/DDBJ whole genome shotgun (WGS) entry which is preliminary data.</text>
</comment>
<dbReference type="Pfam" id="PF02466">
    <property type="entry name" value="Tim17"/>
    <property type="match status" value="1"/>
</dbReference>
<dbReference type="GO" id="GO:0008320">
    <property type="term" value="F:protein transmembrane transporter activity"/>
    <property type="evidence" value="ECO:0007669"/>
    <property type="project" value="InterPro"/>
</dbReference>
<evidence type="ECO:0000256" key="1">
    <source>
        <dbReference type="ARBA" id="ARBA00004448"/>
    </source>
</evidence>
<dbReference type="InterPro" id="IPR045238">
    <property type="entry name" value="Tim23-like"/>
</dbReference>
<comment type="function">
    <text evidence="8">Essential component of the TIM23 complex, a complex that mediates the translocation of transit peptide-containing proteins across the mitochondrial inner membrane.</text>
</comment>
<evidence type="ECO:0000256" key="9">
    <source>
        <dbReference type="SAM" id="MobiDB-lite"/>
    </source>
</evidence>
<feature type="region of interest" description="Disordered" evidence="9">
    <location>
        <begin position="35"/>
        <end position="62"/>
    </location>
</feature>
<keyword evidence="5" id="KW-1133">Transmembrane helix</keyword>
<dbReference type="EMBL" id="JAIHNG010000139">
    <property type="protein sequence ID" value="KAI5953743.1"/>
    <property type="molecule type" value="Genomic_DNA"/>
</dbReference>
<evidence type="ECO:0000256" key="6">
    <source>
        <dbReference type="ARBA" id="ARBA00023128"/>
    </source>
</evidence>
<reference evidence="10 11" key="1">
    <citation type="journal article" date="2022" name="DNA Res.">
        <title>Genome analysis of five recently described species of the CUG-Ser clade uncovers Candida theae as a new hybrid lineage with pathogenic potential in the Candida parapsilosis species complex.</title>
        <authorList>
            <person name="Mixao V."/>
            <person name="Del Olmo V."/>
            <person name="Hegedusova E."/>
            <person name="Saus E."/>
            <person name="Pryszcz L."/>
            <person name="Cillingova A."/>
            <person name="Nosek J."/>
            <person name="Gabaldon T."/>
        </authorList>
    </citation>
    <scope>NUCLEOTIDE SEQUENCE [LARGE SCALE GENOMIC DNA]</scope>
    <source>
        <strain evidence="10 11">CBS 12239</strain>
    </source>
</reference>
<dbReference type="AlphaFoldDB" id="A0AAD5BCK0"/>
<evidence type="ECO:0000256" key="5">
    <source>
        <dbReference type="ARBA" id="ARBA00022989"/>
    </source>
</evidence>
<keyword evidence="8" id="KW-0653">Protein transport</keyword>
<keyword evidence="6 8" id="KW-0496">Mitochondrion</keyword>
<evidence type="ECO:0000256" key="7">
    <source>
        <dbReference type="ARBA" id="ARBA00023136"/>
    </source>
</evidence>
<keyword evidence="7" id="KW-0472">Membrane</keyword>
<evidence type="ECO:0000256" key="2">
    <source>
        <dbReference type="ARBA" id="ARBA00008444"/>
    </source>
</evidence>
<accession>A0AAD5BCK0</accession>
<keyword evidence="3" id="KW-0812">Transmembrane</keyword>
<organism evidence="10 11">
    <name type="scientific">Candida theae</name>
    <dbReference type="NCBI Taxonomy" id="1198502"/>
    <lineage>
        <taxon>Eukaryota</taxon>
        <taxon>Fungi</taxon>
        <taxon>Dikarya</taxon>
        <taxon>Ascomycota</taxon>
        <taxon>Saccharomycotina</taxon>
        <taxon>Pichiomycetes</taxon>
        <taxon>Debaryomycetaceae</taxon>
        <taxon>Candida/Lodderomyces clade</taxon>
        <taxon>Candida</taxon>
    </lineage>
</organism>
<evidence type="ECO:0000313" key="10">
    <source>
        <dbReference type="EMBL" id="KAI5953743.1"/>
    </source>
</evidence>
<dbReference type="NCBIfam" id="TIGR00983">
    <property type="entry name" value="3a0801s02tim23"/>
    <property type="match status" value="1"/>
</dbReference>
<evidence type="ECO:0000256" key="8">
    <source>
        <dbReference type="RuleBase" id="RU364003"/>
    </source>
</evidence>
<dbReference type="RefSeq" id="XP_051607527.1">
    <property type="nucleotide sequence ID" value="XM_051753422.1"/>
</dbReference>
<evidence type="ECO:0000256" key="4">
    <source>
        <dbReference type="ARBA" id="ARBA00022792"/>
    </source>
</evidence>
<protein>
    <recommendedName>
        <fullName evidence="8">Mitochondrial import inner membrane translocase subunit TIM23</fullName>
    </recommendedName>
</protein>